<dbReference type="Gene3D" id="3.30.1330.10">
    <property type="entry name" value="PurM-like, N-terminal domain"/>
    <property type="match status" value="1"/>
</dbReference>
<dbReference type="HAMAP" id="MF_02128">
    <property type="entry name" value="TMP_kinase"/>
    <property type="match status" value="1"/>
</dbReference>
<sequence length="319" mass="32929">MTSTQLTIGEIGERETIARIMAVAPSSRNGDDAAVLGQPAPNSRTVVTTDLLVEGRHFRQDWSTPEEIGQRAILQNFADIEAMGARPVAAVLGLSAPESTPVDTIEGIARGVETQVAFYNAELVGGDVTGGELLTLSVTAIGSLGGSAAPLTLDRARPGQQVVASGCIGYSAAGLALLSRFGRDGVPKELTPLVDGFVNPSLMPGRGVIARATGATCMTDNSDGLVVDLGTIAARSNVTIDVESAAIAPDELQLRAADLLDVDPWTWILGGGEDHTLLATTAHAVPSGFRRIGRVIKASAHGVLLDGAQPSTTSGWVSF</sequence>
<comment type="catalytic activity">
    <reaction evidence="1">
        <text>thiamine phosphate + ATP = thiamine diphosphate + ADP</text>
        <dbReference type="Rhea" id="RHEA:15913"/>
        <dbReference type="ChEBI" id="CHEBI:30616"/>
        <dbReference type="ChEBI" id="CHEBI:37575"/>
        <dbReference type="ChEBI" id="CHEBI:58937"/>
        <dbReference type="ChEBI" id="CHEBI:456216"/>
        <dbReference type="EC" id="2.7.4.16"/>
    </reaction>
</comment>
<dbReference type="Proteomes" id="UP000427071">
    <property type="component" value="Chromosome"/>
</dbReference>
<feature type="binding site" evidence="1">
    <location>
        <position position="273"/>
    </location>
    <ligand>
        <name>substrate</name>
    </ligand>
</feature>
<keyword evidence="1" id="KW-0784">Thiamine biosynthesis</keyword>
<gene>
    <name evidence="1 3" type="primary">thiL</name>
    <name evidence="3" type="ORF">CKALI_04960</name>
</gene>
<dbReference type="PIRSF" id="PIRSF005303">
    <property type="entry name" value="Thiam_monoph_kin"/>
    <property type="match status" value="1"/>
</dbReference>
<dbReference type="EMBL" id="CP046452">
    <property type="protein sequence ID" value="QGU01867.1"/>
    <property type="molecule type" value="Genomic_DNA"/>
</dbReference>
<comment type="pathway">
    <text evidence="1">Cofactor biosynthesis; thiamine diphosphate biosynthesis; thiamine diphosphate from thiamine phosphate: step 1/1.</text>
</comment>
<keyword evidence="1 3" id="KW-0808">Transferase</keyword>
<dbReference type="CDD" id="cd02194">
    <property type="entry name" value="ThiL"/>
    <property type="match status" value="1"/>
</dbReference>
<keyword evidence="1 3" id="KW-0418">Kinase</keyword>
<keyword evidence="1" id="KW-0460">Magnesium</keyword>
<keyword evidence="1" id="KW-0479">Metal-binding</keyword>
<feature type="binding site" evidence="1">
    <location>
        <position position="79"/>
    </location>
    <ligand>
        <name>Mg(2+)</name>
        <dbReference type="ChEBI" id="CHEBI:18420"/>
        <label>3</label>
    </ligand>
</feature>
<comment type="caution">
    <text evidence="1">Lacks conserved residue(s) required for the propagation of feature annotation.</text>
</comment>
<dbReference type="Gene3D" id="3.90.650.10">
    <property type="entry name" value="PurM-like C-terminal domain"/>
    <property type="match status" value="1"/>
</dbReference>
<feature type="binding site" evidence="1">
    <location>
        <position position="222"/>
    </location>
    <ligand>
        <name>ATP</name>
        <dbReference type="ChEBI" id="CHEBI:30616"/>
    </ligand>
</feature>
<protein>
    <recommendedName>
        <fullName evidence="1">Thiamine-monophosphate kinase</fullName>
        <shortName evidence="1">TMP kinase</shortName>
        <shortName evidence="1">Thiamine-phosphate kinase</shortName>
        <ecNumber evidence="1">2.7.4.16</ecNumber>
    </recommendedName>
</protein>
<dbReference type="GO" id="GO:0009228">
    <property type="term" value="P:thiamine biosynthetic process"/>
    <property type="evidence" value="ECO:0007669"/>
    <property type="project" value="UniProtKB-KW"/>
</dbReference>
<feature type="binding site" evidence="1">
    <location>
        <position position="49"/>
    </location>
    <ligand>
        <name>Mg(2+)</name>
        <dbReference type="ChEBI" id="CHEBI:18420"/>
        <label>1</label>
    </ligand>
</feature>
<evidence type="ECO:0000256" key="1">
    <source>
        <dbReference type="HAMAP-Rule" id="MF_02128"/>
    </source>
</evidence>
<feature type="binding site" evidence="1">
    <location>
        <position position="316"/>
    </location>
    <ligand>
        <name>substrate</name>
    </ligand>
</feature>
<dbReference type="GO" id="GO:0009229">
    <property type="term" value="P:thiamine diphosphate biosynthetic process"/>
    <property type="evidence" value="ECO:0007669"/>
    <property type="project" value="UniProtKB-UniRule"/>
</dbReference>
<feature type="binding site" evidence="1">
    <location>
        <position position="48"/>
    </location>
    <ligand>
        <name>Mg(2+)</name>
        <dbReference type="ChEBI" id="CHEBI:18420"/>
        <label>4</label>
    </ligand>
</feature>
<dbReference type="EC" id="2.7.4.16" evidence="1"/>
<dbReference type="NCBIfam" id="NF004351">
    <property type="entry name" value="PRK05731.1-4"/>
    <property type="match status" value="1"/>
</dbReference>
<feature type="binding site" evidence="1">
    <location>
        <position position="127"/>
    </location>
    <ligand>
        <name>Mg(2+)</name>
        <dbReference type="ChEBI" id="CHEBI:18420"/>
        <label>1</label>
    </ligand>
</feature>
<accession>A0A6B8VQN2</accession>
<dbReference type="AlphaFoldDB" id="A0A6B8VQN2"/>
<dbReference type="InterPro" id="IPR006283">
    <property type="entry name" value="ThiL-like"/>
</dbReference>
<feature type="binding site" evidence="1">
    <location>
        <position position="79"/>
    </location>
    <ligand>
        <name>Mg(2+)</name>
        <dbReference type="ChEBI" id="CHEBI:18420"/>
        <label>2</label>
    </ligand>
</feature>
<evidence type="ECO:0000259" key="2">
    <source>
        <dbReference type="Pfam" id="PF00586"/>
    </source>
</evidence>
<feature type="binding site" evidence="1">
    <location>
        <position position="50"/>
    </location>
    <ligand>
        <name>Mg(2+)</name>
        <dbReference type="ChEBI" id="CHEBI:18420"/>
        <label>1</label>
    </ligand>
</feature>
<evidence type="ECO:0000313" key="3">
    <source>
        <dbReference type="EMBL" id="QGU01867.1"/>
    </source>
</evidence>
<comment type="function">
    <text evidence="1">Catalyzes the ATP-dependent phosphorylation of thiamine-monophosphate (TMP) to form thiamine-pyrophosphate (TPP), the active form of vitamin B1.</text>
</comment>
<proteinExistence type="inferred from homology"/>
<keyword evidence="4" id="KW-1185">Reference proteome</keyword>
<feature type="binding site" evidence="1">
    <location>
        <position position="220"/>
    </location>
    <ligand>
        <name>Mg(2+)</name>
        <dbReference type="ChEBI" id="CHEBI:18420"/>
        <label>3</label>
    </ligand>
</feature>
<feature type="domain" description="PurM-like N-terminal" evidence="2">
    <location>
        <begin position="30"/>
        <end position="143"/>
    </location>
</feature>
<dbReference type="InterPro" id="IPR016188">
    <property type="entry name" value="PurM-like_N"/>
</dbReference>
<dbReference type="RefSeq" id="WP_156192240.1">
    <property type="nucleotide sequence ID" value="NZ_CP046452.1"/>
</dbReference>
<organism evidence="3 4">
    <name type="scientific">Corynebacterium kalinowskii</name>
    <dbReference type="NCBI Taxonomy" id="2675216"/>
    <lineage>
        <taxon>Bacteria</taxon>
        <taxon>Bacillati</taxon>
        <taxon>Actinomycetota</taxon>
        <taxon>Actinomycetes</taxon>
        <taxon>Mycobacteriales</taxon>
        <taxon>Corynebacteriaceae</taxon>
        <taxon>Corynebacterium</taxon>
    </lineage>
</organism>
<evidence type="ECO:0000313" key="4">
    <source>
        <dbReference type="Proteomes" id="UP000427071"/>
    </source>
</evidence>
<dbReference type="NCBIfam" id="TIGR01379">
    <property type="entry name" value="thiL"/>
    <property type="match status" value="1"/>
</dbReference>
<dbReference type="GO" id="GO:0000287">
    <property type="term" value="F:magnesium ion binding"/>
    <property type="evidence" value="ECO:0007669"/>
    <property type="project" value="UniProtKB-UniRule"/>
</dbReference>
<dbReference type="SUPFAM" id="SSF56042">
    <property type="entry name" value="PurM C-terminal domain-like"/>
    <property type="match status" value="1"/>
</dbReference>
<feature type="binding site" evidence="1">
    <location>
        <begin position="126"/>
        <end position="127"/>
    </location>
    <ligand>
        <name>ATP</name>
        <dbReference type="ChEBI" id="CHEBI:30616"/>
    </ligand>
</feature>
<feature type="binding site" evidence="1">
    <location>
        <position position="32"/>
    </location>
    <ligand>
        <name>Mg(2+)</name>
        <dbReference type="ChEBI" id="CHEBI:18420"/>
        <label>4</label>
    </ligand>
</feature>
<keyword evidence="1" id="KW-0547">Nucleotide-binding</keyword>
<feature type="binding site" evidence="1">
    <location>
        <position position="79"/>
    </location>
    <ligand>
        <name>Mg(2+)</name>
        <dbReference type="ChEBI" id="CHEBI:18420"/>
        <label>4</label>
    </ligand>
</feature>
<feature type="binding site" evidence="1">
    <location>
        <position position="32"/>
    </location>
    <ligand>
        <name>Mg(2+)</name>
        <dbReference type="ChEBI" id="CHEBI:18420"/>
        <label>3</label>
    </ligand>
</feature>
<keyword evidence="1" id="KW-0067">ATP-binding</keyword>
<dbReference type="SUPFAM" id="SSF55326">
    <property type="entry name" value="PurM N-terminal domain-like"/>
    <property type="match status" value="1"/>
</dbReference>
<comment type="miscellaneous">
    <text evidence="1">Reaction mechanism of ThiL seems to utilize a direct, inline transfer of the gamma-phosphate of ATP to TMP rather than a phosphorylated enzyme intermediate.</text>
</comment>
<dbReference type="GO" id="GO:0009030">
    <property type="term" value="F:thiamine-phosphate kinase activity"/>
    <property type="evidence" value="ECO:0007669"/>
    <property type="project" value="UniProtKB-UniRule"/>
</dbReference>
<dbReference type="InterPro" id="IPR036921">
    <property type="entry name" value="PurM-like_N_sf"/>
</dbReference>
<dbReference type="KEGG" id="ckw:CKALI_04960"/>
<feature type="binding site" evidence="1">
    <location>
        <position position="223"/>
    </location>
    <ligand>
        <name>Mg(2+)</name>
        <dbReference type="ChEBI" id="CHEBI:18420"/>
        <label>5</label>
    </ligand>
</feature>
<comment type="similarity">
    <text evidence="1">Belongs to the thiamine-monophosphate kinase family.</text>
</comment>
<dbReference type="UniPathway" id="UPA00060">
    <property type="reaction ID" value="UER00142"/>
</dbReference>
<reference evidence="4" key="1">
    <citation type="submission" date="2019-11" db="EMBL/GenBank/DDBJ databases">
        <title>Complete genome sequence of Corynebacterium kalinowskii 1959, a novel Corynebacterium species isolated from soil of a small paddock in Vilsendorf, Germany.</title>
        <authorList>
            <person name="Schaffert L."/>
            <person name="Ruwe M."/>
            <person name="Milse J."/>
            <person name="Hanuschka K."/>
            <person name="Ortseifen V."/>
            <person name="Droste J."/>
            <person name="Brandt D."/>
            <person name="Schlueter L."/>
            <person name="Kutter Y."/>
            <person name="Vinke S."/>
            <person name="Viehoefer P."/>
            <person name="Jacob L."/>
            <person name="Luebke N.-C."/>
            <person name="Schulte-Berndt E."/>
            <person name="Hain C."/>
            <person name="Linder M."/>
            <person name="Schmidt P."/>
            <person name="Wollenschlaeger L."/>
            <person name="Luttermann T."/>
            <person name="Thieme E."/>
            <person name="Hassa J."/>
            <person name="Haak M."/>
            <person name="Wittchen M."/>
            <person name="Mentz A."/>
            <person name="Persicke M."/>
            <person name="Busche T."/>
            <person name="Ruckert C."/>
        </authorList>
    </citation>
    <scope>NUCLEOTIDE SEQUENCE [LARGE SCALE GENOMIC DNA]</scope>
    <source>
        <strain evidence="4">1959</strain>
    </source>
</reference>
<dbReference type="PANTHER" id="PTHR30270:SF0">
    <property type="entry name" value="THIAMINE-MONOPHOSPHATE KINASE"/>
    <property type="match status" value="1"/>
</dbReference>
<dbReference type="Pfam" id="PF00586">
    <property type="entry name" value="AIRS"/>
    <property type="match status" value="1"/>
</dbReference>
<feature type="binding site" evidence="1">
    <location>
        <position position="57"/>
    </location>
    <ligand>
        <name>substrate</name>
    </ligand>
</feature>
<name>A0A6B8VQN2_9CORY</name>
<dbReference type="InterPro" id="IPR036676">
    <property type="entry name" value="PurM-like_C_sf"/>
</dbReference>
<dbReference type="PANTHER" id="PTHR30270">
    <property type="entry name" value="THIAMINE-MONOPHOSPHATE KINASE"/>
    <property type="match status" value="1"/>
</dbReference>
<feature type="binding site" evidence="1">
    <location>
        <position position="50"/>
    </location>
    <ligand>
        <name>Mg(2+)</name>
        <dbReference type="ChEBI" id="CHEBI:18420"/>
        <label>2</label>
    </ligand>
</feature>
<dbReference type="GO" id="GO:0005524">
    <property type="term" value="F:ATP binding"/>
    <property type="evidence" value="ECO:0007669"/>
    <property type="project" value="UniProtKB-UniRule"/>
</dbReference>